<sequence>MAIGTQEPVDVDREKLRAIREKYDQEAAKRLRPDGSAQFVQLAGADEERLRFLAEDPWVDHESLNARESPINSNSVYKYFAVGAGYGGLQFAIRLIERGIATPDDIRLADAGGGFGGTWYWNRFPGLHCDVESYIYMPLLEETGYIPTKKYAPGEEIRLYAERIAARWGLSDKVLFRSNVRSIRWDDQVQLWTINVLQGRGPSAAPIEIEFRAEYVYLAAGVLTRPQIPSIPGLMSFSGPIFHTARWNYAVSGGSPSNQVLEGLRGKRVGVVGTAATSIAVVPEVAKYAGELFVIQRTQAYVKARGQHDTDPQEFRFLTNSARPGEENLIKDEWTTMPAYSALMGSPSHGIVDPAPDSIERLVEAFHIMDLPHMEAIRDRVDKLVKDPDTAAKLKPWYPSWCKRPTFSDAYLQAFNQPNVHLVDTDGKGPSRATDGGLVVGDKEYPLDIIIFGTGYNIAGRGSGSPATRTGVEIVGRNGRSLDDKWKEGGAATLHGYATNGFPNLFFSGTSQATVTGNNVWMLGLIAEHVTFIIAQAQRRVGPDRRAILEVTREAEEAHTAEVVRRAPFFSALAGCTPGYFNGHGDATLVTDPKEKQKRARNVVWSEGTVSFLEYIQKWRDEGSLKGVDIVPARD</sequence>
<keyword evidence="8" id="KW-1185">Reference proteome</keyword>
<dbReference type="InterPro" id="IPR050775">
    <property type="entry name" value="FAD-binding_Monooxygenases"/>
</dbReference>
<keyword evidence="3" id="KW-0285">Flavoprotein</keyword>
<organism evidence="7 8">
    <name type="scientific">Geosmithia morbida</name>
    <dbReference type="NCBI Taxonomy" id="1094350"/>
    <lineage>
        <taxon>Eukaryota</taxon>
        <taxon>Fungi</taxon>
        <taxon>Dikarya</taxon>
        <taxon>Ascomycota</taxon>
        <taxon>Pezizomycotina</taxon>
        <taxon>Sordariomycetes</taxon>
        <taxon>Hypocreomycetidae</taxon>
        <taxon>Hypocreales</taxon>
        <taxon>Bionectriaceae</taxon>
        <taxon>Geosmithia</taxon>
    </lineage>
</organism>
<dbReference type="PANTHER" id="PTHR43098:SF2">
    <property type="entry name" value="FAD-BINDING MONOOXYGENASE AUSB-RELATED"/>
    <property type="match status" value="1"/>
</dbReference>
<evidence type="ECO:0000256" key="1">
    <source>
        <dbReference type="ARBA" id="ARBA00001974"/>
    </source>
</evidence>
<dbReference type="EMBL" id="JAANYQ010000015">
    <property type="protein sequence ID" value="KAF4120790.1"/>
    <property type="molecule type" value="Genomic_DNA"/>
</dbReference>
<dbReference type="Proteomes" id="UP000749293">
    <property type="component" value="Unassembled WGS sequence"/>
</dbReference>
<proteinExistence type="inferred from homology"/>
<reference evidence="7" key="1">
    <citation type="submission" date="2020-03" db="EMBL/GenBank/DDBJ databases">
        <title>Site-based positive gene gene selection in Geosmithia morbida across the United States reveals a broad range of putative effectors and factors for local host and environmental adapation.</title>
        <authorList>
            <person name="Onufrak A."/>
            <person name="Murdoch R.W."/>
            <person name="Gazis R."/>
            <person name="Huff M."/>
            <person name="Staton M."/>
            <person name="Klingeman W."/>
            <person name="Hadziabdic D."/>
        </authorList>
    </citation>
    <scope>NUCLEOTIDE SEQUENCE</scope>
    <source>
        <strain evidence="7">1262</strain>
    </source>
</reference>
<comment type="caution">
    <text evidence="7">The sequence shown here is derived from an EMBL/GenBank/DDBJ whole genome shotgun (WGS) entry which is preliminary data.</text>
</comment>
<dbReference type="OrthoDB" id="66881at2759"/>
<dbReference type="Gene3D" id="3.50.50.60">
    <property type="entry name" value="FAD/NAD(P)-binding domain"/>
    <property type="match status" value="3"/>
</dbReference>
<comment type="cofactor">
    <cofactor evidence="1">
        <name>FAD</name>
        <dbReference type="ChEBI" id="CHEBI:57692"/>
    </cofactor>
</comment>
<comment type="similarity">
    <text evidence="2">Belongs to the FAD-binding monooxygenase family.</text>
</comment>
<protein>
    <submittedName>
        <fullName evidence="7">Flavoprotein CzcO associated with the cation diffusion facilitator CzcD</fullName>
    </submittedName>
</protein>
<evidence type="ECO:0000256" key="2">
    <source>
        <dbReference type="ARBA" id="ARBA00010139"/>
    </source>
</evidence>
<keyword evidence="5" id="KW-0521">NADP</keyword>
<dbReference type="AlphaFoldDB" id="A0A9P4YRL0"/>
<dbReference type="RefSeq" id="XP_035319442.1">
    <property type="nucleotide sequence ID" value="XM_035464772.1"/>
</dbReference>
<dbReference type="GeneID" id="55969024"/>
<gene>
    <name evidence="7" type="ORF">GMORB2_2794</name>
</gene>
<evidence type="ECO:0000256" key="6">
    <source>
        <dbReference type="ARBA" id="ARBA00023002"/>
    </source>
</evidence>
<dbReference type="SUPFAM" id="SSF51905">
    <property type="entry name" value="FAD/NAD(P)-binding domain"/>
    <property type="match status" value="1"/>
</dbReference>
<evidence type="ECO:0000256" key="5">
    <source>
        <dbReference type="ARBA" id="ARBA00022857"/>
    </source>
</evidence>
<evidence type="ECO:0000313" key="7">
    <source>
        <dbReference type="EMBL" id="KAF4120790.1"/>
    </source>
</evidence>
<keyword evidence="6" id="KW-0560">Oxidoreductase</keyword>
<evidence type="ECO:0000313" key="8">
    <source>
        <dbReference type="Proteomes" id="UP000749293"/>
    </source>
</evidence>
<name>A0A9P4YRL0_9HYPO</name>
<dbReference type="GO" id="GO:0016491">
    <property type="term" value="F:oxidoreductase activity"/>
    <property type="evidence" value="ECO:0007669"/>
    <property type="project" value="UniProtKB-KW"/>
</dbReference>
<dbReference type="InterPro" id="IPR036188">
    <property type="entry name" value="FAD/NAD-bd_sf"/>
</dbReference>
<evidence type="ECO:0000256" key="3">
    <source>
        <dbReference type="ARBA" id="ARBA00022630"/>
    </source>
</evidence>
<dbReference type="PANTHER" id="PTHR43098">
    <property type="entry name" value="L-ORNITHINE N(5)-MONOOXYGENASE-RELATED"/>
    <property type="match status" value="1"/>
</dbReference>
<evidence type="ECO:0000256" key="4">
    <source>
        <dbReference type="ARBA" id="ARBA00022827"/>
    </source>
</evidence>
<keyword evidence="4" id="KW-0274">FAD</keyword>
<accession>A0A9P4YRL0</accession>